<dbReference type="Gene3D" id="3.30.450.40">
    <property type="match status" value="2"/>
</dbReference>
<accession>A0A3P3QIE0</accession>
<dbReference type="AlphaFoldDB" id="A0A3P3QIE0"/>
<evidence type="ECO:0000259" key="4">
    <source>
        <dbReference type="PROSITE" id="PS50887"/>
    </source>
</evidence>
<dbReference type="CDD" id="cd01948">
    <property type="entry name" value="EAL"/>
    <property type="match status" value="1"/>
</dbReference>
<dbReference type="CDD" id="cd01949">
    <property type="entry name" value="GGDEF"/>
    <property type="match status" value="1"/>
</dbReference>
<dbReference type="PROSITE" id="PS50883">
    <property type="entry name" value="EAL"/>
    <property type="match status" value="1"/>
</dbReference>
<dbReference type="InterPro" id="IPR029016">
    <property type="entry name" value="GAF-like_dom_sf"/>
</dbReference>
<dbReference type="SUPFAM" id="SSF141868">
    <property type="entry name" value="EAL domain-like"/>
    <property type="match status" value="1"/>
</dbReference>
<evidence type="ECO:0000259" key="3">
    <source>
        <dbReference type="PROSITE" id="PS50883"/>
    </source>
</evidence>
<dbReference type="InterPro" id="IPR003018">
    <property type="entry name" value="GAF"/>
</dbReference>
<dbReference type="SMART" id="SM00267">
    <property type="entry name" value="GGDEF"/>
    <property type="match status" value="1"/>
</dbReference>
<dbReference type="InterPro" id="IPR029787">
    <property type="entry name" value="Nucleotide_cyclase"/>
</dbReference>
<dbReference type="InterPro" id="IPR000160">
    <property type="entry name" value="GGDEF_dom"/>
</dbReference>
<protein>
    <submittedName>
        <fullName evidence="5">Diguanylate cyclase</fullName>
    </submittedName>
</protein>
<dbReference type="NCBIfam" id="TIGR00254">
    <property type="entry name" value="GGDEF"/>
    <property type="match status" value="1"/>
</dbReference>
<sequence>MKDITTLHKAQHILVSQLRRLRKLAAGYKQAYIIQGALLKLSELASGVKDMREFYPAIHRLLNQQLKADNFYVVLCGQDQQFSLEYFADEKDQHVLLDAPSDAFASGLTGYVARTKQGLLCDQEGYRRLVESGDITAQGTACQSWLGVPLCRGEKVIGVMAIQSYDPDCRYNQHDLALISNIAIHTVTAIDRVKSRELLEQTVRERTQQLRNTNQSLEKEIRERTNAEQLQSALYKISEMTARSTDMMNFYHEVHQILSELMKADNCYIALLNETGDRLHFPFYLDQYTPTPKERALQSGLTEYVIRSGEAKLISQHQLLELIKTGVVDRVQSSLGHSAMSTSWLGAPLLVGQQVLGVIALQCYDNTYSYSEQELNLLRFVSQHIAVAISRKLSTEQQKQQHEELEKRIFERTRELRQTNLFLRLQVEERKKAEEKLFHEANHDALTGLANRQMFLMQLRQRFSYRNREATPRFALLFIDLDRFKLINDTLGHHIGDLFLIEVSQRLQQTVREHDLVARLGGDEFVILLGQIQSDLDAEEVAERLIESLRQPMVLEGQQVCSGASLGIACYQPEYQNADELLRDADAAMYQAKSFGRNRFVIFNDSMRQQMLQELGQEQALQQAVDQQQFAPAFRPLLQGDSELLGYQVLLNWLQGDEAQKAELSRQATQAGLMPDIELELVRQICQKNASAELFSIRLSSGHLNNTLLFDKLCNVLRHSVLPLHQLCLGFNEADLLRLTTTQLANLHQLKRLGIRLVLDQFAAEVAALGLLVQYPFDFVVLDTAFSRSLQRSDQRRQLLQVLLSLAQTHKYRLIAAVAETEESRAYLAELGCCYFADRSPVSEAQSGFFQQLA</sequence>
<dbReference type="InterPro" id="IPR043128">
    <property type="entry name" value="Rev_trsase/Diguanyl_cyclase"/>
</dbReference>
<dbReference type="RefSeq" id="WP_125060869.1">
    <property type="nucleotide sequence ID" value="NZ_RRCF01000003.1"/>
</dbReference>
<dbReference type="OrthoDB" id="9804951at2"/>
<dbReference type="InterPro" id="IPR001633">
    <property type="entry name" value="EAL_dom"/>
</dbReference>
<dbReference type="InterPro" id="IPR052155">
    <property type="entry name" value="Biofilm_reg_signaling"/>
</dbReference>
<dbReference type="SUPFAM" id="SSF55073">
    <property type="entry name" value="Nucleotide cyclase"/>
    <property type="match status" value="1"/>
</dbReference>
<dbReference type="Pfam" id="PF00563">
    <property type="entry name" value="EAL"/>
    <property type="match status" value="1"/>
</dbReference>
<dbReference type="Pfam" id="PF13185">
    <property type="entry name" value="GAF_2"/>
    <property type="match status" value="2"/>
</dbReference>
<feature type="domain" description="EAL" evidence="3">
    <location>
        <begin position="614"/>
        <end position="854"/>
    </location>
</feature>
<organism evidence="5 6">
    <name type="scientific">Rheinheimera mesophila</name>
    <dbReference type="NCBI Taxonomy" id="1547515"/>
    <lineage>
        <taxon>Bacteria</taxon>
        <taxon>Pseudomonadati</taxon>
        <taxon>Pseudomonadota</taxon>
        <taxon>Gammaproteobacteria</taxon>
        <taxon>Chromatiales</taxon>
        <taxon>Chromatiaceae</taxon>
        <taxon>Rheinheimera</taxon>
    </lineage>
</organism>
<evidence type="ECO:0000313" key="5">
    <source>
        <dbReference type="EMBL" id="RRJ20200.1"/>
    </source>
</evidence>
<dbReference type="SMART" id="SM00065">
    <property type="entry name" value="GAF"/>
    <property type="match status" value="2"/>
</dbReference>
<comment type="cofactor">
    <cofactor evidence="1">
        <name>Mg(2+)</name>
        <dbReference type="ChEBI" id="CHEBI:18420"/>
    </cofactor>
</comment>
<dbReference type="InterPro" id="IPR035919">
    <property type="entry name" value="EAL_sf"/>
</dbReference>
<feature type="domain" description="GGDEF" evidence="4">
    <location>
        <begin position="472"/>
        <end position="605"/>
    </location>
</feature>
<feature type="coiled-coil region" evidence="2">
    <location>
        <begin position="200"/>
        <end position="230"/>
    </location>
</feature>
<dbReference type="Gene3D" id="3.20.20.450">
    <property type="entry name" value="EAL domain"/>
    <property type="match status" value="1"/>
</dbReference>
<dbReference type="GO" id="GO:0003824">
    <property type="term" value="F:catalytic activity"/>
    <property type="evidence" value="ECO:0007669"/>
    <property type="project" value="UniProtKB-ARBA"/>
</dbReference>
<dbReference type="PROSITE" id="PS50887">
    <property type="entry name" value="GGDEF"/>
    <property type="match status" value="1"/>
</dbReference>
<dbReference type="FunFam" id="3.30.70.270:FF:000001">
    <property type="entry name" value="Diguanylate cyclase domain protein"/>
    <property type="match status" value="1"/>
</dbReference>
<comment type="caution">
    <text evidence="5">The sequence shown here is derived from an EMBL/GenBank/DDBJ whole genome shotgun (WGS) entry which is preliminary data.</text>
</comment>
<dbReference type="EMBL" id="RRCF01000003">
    <property type="protein sequence ID" value="RRJ20200.1"/>
    <property type="molecule type" value="Genomic_DNA"/>
</dbReference>
<gene>
    <name evidence="5" type="ORF">EIK76_11780</name>
</gene>
<dbReference type="Gene3D" id="3.30.70.270">
    <property type="match status" value="1"/>
</dbReference>
<dbReference type="PANTHER" id="PTHR44757:SF2">
    <property type="entry name" value="BIOFILM ARCHITECTURE MAINTENANCE PROTEIN MBAA"/>
    <property type="match status" value="1"/>
</dbReference>
<evidence type="ECO:0000256" key="2">
    <source>
        <dbReference type="SAM" id="Coils"/>
    </source>
</evidence>
<dbReference type="SUPFAM" id="SSF55781">
    <property type="entry name" value="GAF domain-like"/>
    <property type="match status" value="2"/>
</dbReference>
<keyword evidence="6" id="KW-1185">Reference proteome</keyword>
<proteinExistence type="predicted"/>
<reference evidence="5 6" key="1">
    <citation type="submission" date="2018-11" db="EMBL/GenBank/DDBJ databases">
        <title>Draft genome analysis of Rheinheimera mesophila isolated from an industrial waste site.</title>
        <authorList>
            <person name="Yu Q."/>
            <person name="Qi Y."/>
            <person name="Zhang H."/>
            <person name="Lu Y."/>
            <person name="Pu J."/>
        </authorList>
    </citation>
    <scope>NUCLEOTIDE SEQUENCE [LARGE SCALE GENOMIC DNA]</scope>
    <source>
        <strain evidence="5 6">IITR13</strain>
    </source>
</reference>
<evidence type="ECO:0000313" key="6">
    <source>
        <dbReference type="Proteomes" id="UP000276260"/>
    </source>
</evidence>
<evidence type="ECO:0000256" key="1">
    <source>
        <dbReference type="ARBA" id="ARBA00001946"/>
    </source>
</evidence>
<dbReference type="SMART" id="SM00052">
    <property type="entry name" value="EAL"/>
    <property type="match status" value="1"/>
</dbReference>
<dbReference type="Proteomes" id="UP000276260">
    <property type="component" value="Unassembled WGS sequence"/>
</dbReference>
<keyword evidence="2" id="KW-0175">Coiled coil</keyword>
<dbReference type="Pfam" id="PF00990">
    <property type="entry name" value="GGDEF"/>
    <property type="match status" value="1"/>
</dbReference>
<dbReference type="PANTHER" id="PTHR44757">
    <property type="entry name" value="DIGUANYLATE CYCLASE DGCP"/>
    <property type="match status" value="1"/>
</dbReference>
<name>A0A3P3QIE0_9GAMM</name>